<protein>
    <submittedName>
        <fullName evidence="2">Endonuclease/exonuclease/phosphatase family protein</fullName>
    </submittedName>
</protein>
<gene>
    <name evidence="2" type="ORF">FE784_38240</name>
</gene>
<dbReference type="Pfam" id="PF03372">
    <property type="entry name" value="Exo_endo_phos"/>
    <property type="match status" value="1"/>
</dbReference>
<dbReference type="InterPro" id="IPR005135">
    <property type="entry name" value="Endo/exonuclease/phosphatase"/>
</dbReference>
<dbReference type="OrthoDB" id="9793162at2"/>
<dbReference type="CDD" id="cd09083">
    <property type="entry name" value="EEP-1"/>
    <property type="match status" value="1"/>
</dbReference>
<evidence type="ECO:0000313" key="2">
    <source>
        <dbReference type="EMBL" id="TNJ58063.1"/>
    </source>
</evidence>
<dbReference type="Proteomes" id="UP000307943">
    <property type="component" value="Unassembled WGS sequence"/>
</dbReference>
<dbReference type="RefSeq" id="WP_139607549.1">
    <property type="nucleotide sequence ID" value="NZ_VDCQ01000100.1"/>
</dbReference>
<name>A0A5C4SWU3_9BACL</name>
<feature type="domain" description="Endonuclease/exonuclease/phosphatase" evidence="1">
    <location>
        <begin position="8"/>
        <end position="255"/>
    </location>
</feature>
<keyword evidence="2" id="KW-0378">Hydrolase</keyword>
<evidence type="ECO:0000259" key="1">
    <source>
        <dbReference type="Pfam" id="PF03372"/>
    </source>
</evidence>
<evidence type="ECO:0000313" key="3">
    <source>
        <dbReference type="Proteomes" id="UP000307943"/>
    </source>
</evidence>
<accession>A0A5C4SWU3</accession>
<dbReference type="PANTHER" id="PTHR12121">
    <property type="entry name" value="CARBON CATABOLITE REPRESSOR PROTEIN 4"/>
    <property type="match status" value="1"/>
</dbReference>
<dbReference type="Gene3D" id="3.60.10.10">
    <property type="entry name" value="Endonuclease/exonuclease/phosphatase"/>
    <property type="match status" value="1"/>
</dbReference>
<comment type="caution">
    <text evidence="2">The sequence shown here is derived from an EMBL/GenBank/DDBJ whole genome shotgun (WGS) entry which is preliminary data.</text>
</comment>
<keyword evidence="3" id="KW-1185">Reference proteome</keyword>
<organism evidence="2 3">
    <name type="scientific">Paenibacillus hemerocallicola</name>
    <dbReference type="NCBI Taxonomy" id="1172614"/>
    <lineage>
        <taxon>Bacteria</taxon>
        <taxon>Bacillati</taxon>
        <taxon>Bacillota</taxon>
        <taxon>Bacilli</taxon>
        <taxon>Bacillales</taxon>
        <taxon>Paenibacillaceae</taxon>
        <taxon>Paenibacillus</taxon>
    </lineage>
</organism>
<keyword evidence="2" id="KW-0269">Exonuclease</keyword>
<reference evidence="2 3" key="1">
    <citation type="submission" date="2019-05" db="EMBL/GenBank/DDBJ databases">
        <title>We sequenced the genome of Paenibacillus hemerocallicola KCTC 33185 for further insight into its adaptation and study the phylogeny of Paenibacillus.</title>
        <authorList>
            <person name="Narsing Rao M.P."/>
        </authorList>
    </citation>
    <scope>NUCLEOTIDE SEQUENCE [LARGE SCALE GENOMIC DNA]</scope>
    <source>
        <strain evidence="2 3">KCTC 33185</strain>
    </source>
</reference>
<dbReference type="GO" id="GO:0004519">
    <property type="term" value="F:endonuclease activity"/>
    <property type="evidence" value="ECO:0007669"/>
    <property type="project" value="UniProtKB-KW"/>
</dbReference>
<dbReference type="InterPro" id="IPR036691">
    <property type="entry name" value="Endo/exonu/phosph_ase_sf"/>
</dbReference>
<dbReference type="AlphaFoldDB" id="A0A5C4SWU3"/>
<dbReference type="PANTHER" id="PTHR12121:SF36">
    <property type="entry name" value="ENDONUCLEASE_EXONUCLEASE_PHOSPHATASE DOMAIN-CONTAINING PROTEIN"/>
    <property type="match status" value="1"/>
</dbReference>
<sequence>MKHGITVMTFNLRVIAAKDPFDWEQRKYWIAAVIDDCKPDLIGTQEATIPMLGWLKERYEGEYDIYGENRNNSLEVGEFCAVFVKKAKFSVIRKQSFMLSETPEVIGSKSWDSACERICSWVELAGKEDGKPMLRLFNTHLDHKGTVARQEGLKLVLDKIRDVNQSGGPLPSLVAGDFNAKPDSGLFDVLKDYESVASCYDLFTEEEKLHSRTFHDYNGGSEGSPIDYILGCAGIRFVSTAIRRDRIEDGYPSDHYPVLSSVSWESYDREDDTM</sequence>
<dbReference type="InterPro" id="IPR050410">
    <property type="entry name" value="CCR4/nocturin_mRNA_transcr"/>
</dbReference>
<keyword evidence="2" id="KW-0255">Endonuclease</keyword>
<dbReference type="GO" id="GO:0000175">
    <property type="term" value="F:3'-5'-RNA exonuclease activity"/>
    <property type="evidence" value="ECO:0007669"/>
    <property type="project" value="TreeGrafter"/>
</dbReference>
<dbReference type="SUPFAM" id="SSF56219">
    <property type="entry name" value="DNase I-like"/>
    <property type="match status" value="1"/>
</dbReference>
<dbReference type="EMBL" id="VDCQ01000100">
    <property type="protein sequence ID" value="TNJ58063.1"/>
    <property type="molecule type" value="Genomic_DNA"/>
</dbReference>
<keyword evidence="2" id="KW-0540">Nuclease</keyword>
<proteinExistence type="predicted"/>